<dbReference type="InterPro" id="IPR056010">
    <property type="entry name" value="DUF7588"/>
</dbReference>
<dbReference type="InterPro" id="IPR000477">
    <property type="entry name" value="RT_dom"/>
</dbReference>
<dbReference type="SUPFAM" id="SSF56672">
    <property type="entry name" value="DNA/RNA polymerases"/>
    <property type="match status" value="1"/>
</dbReference>
<dbReference type="GO" id="GO:0003676">
    <property type="term" value="F:nucleic acid binding"/>
    <property type="evidence" value="ECO:0007669"/>
    <property type="project" value="InterPro"/>
</dbReference>
<keyword evidence="2" id="KW-0808">Transferase</keyword>
<protein>
    <submittedName>
        <fullName evidence="10">Polyprotein</fullName>
    </submittedName>
</protein>
<dbReference type="InterPro" id="IPR001878">
    <property type="entry name" value="Znf_CCHC"/>
</dbReference>
<keyword evidence="8" id="KW-0863">Zinc-finger</keyword>
<evidence type="ECO:0000313" key="10">
    <source>
        <dbReference type="EMBL" id="KYP59168.1"/>
    </source>
</evidence>
<dbReference type="InterPro" id="IPR053134">
    <property type="entry name" value="RNA-dir_DNA_polymerase"/>
</dbReference>
<reference evidence="10 11" key="1">
    <citation type="journal article" date="2012" name="Nat. Biotechnol.">
        <title>Draft genome sequence of pigeonpea (Cajanus cajan), an orphan legume crop of resource-poor farmers.</title>
        <authorList>
            <person name="Varshney R.K."/>
            <person name="Chen W."/>
            <person name="Li Y."/>
            <person name="Bharti A.K."/>
            <person name="Saxena R.K."/>
            <person name="Schlueter J.A."/>
            <person name="Donoghue M.T."/>
            <person name="Azam S."/>
            <person name="Fan G."/>
            <person name="Whaley A.M."/>
            <person name="Farmer A.D."/>
            <person name="Sheridan J."/>
            <person name="Iwata A."/>
            <person name="Tuteja R."/>
            <person name="Penmetsa R.V."/>
            <person name="Wu W."/>
            <person name="Upadhyaya H.D."/>
            <person name="Yang S.P."/>
            <person name="Shah T."/>
            <person name="Saxena K.B."/>
            <person name="Michael T."/>
            <person name="McCombie W.R."/>
            <person name="Yang B."/>
            <person name="Zhang G."/>
            <person name="Yang H."/>
            <person name="Wang J."/>
            <person name="Spillane C."/>
            <person name="Cook D.R."/>
            <person name="May G.D."/>
            <person name="Xu X."/>
            <person name="Jackson S.A."/>
        </authorList>
    </citation>
    <scope>NUCLEOTIDE SEQUENCE [LARGE SCALE GENOMIC DNA]</scope>
    <source>
        <strain evidence="11">cv. Asha</strain>
    </source>
</reference>
<dbReference type="InterPro" id="IPR036875">
    <property type="entry name" value="Znf_CCHC_sf"/>
</dbReference>
<dbReference type="PANTHER" id="PTHR24559:SF450">
    <property type="entry name" value="RNA-DIRECTED DNA POLYMERASE HOMOLOG"/>
    <property type="match status" value="1"/>
</dbReference>
<evidence type="ECO:0000313" key="11">
    <source>
        <dbReference type="Proteomes" id="UP000075243"/>
    </source>
</evidence>
<dbReference type="InterPro" id="IPR018061">
    <property type="entry name" value="Retropepsins"/>
</dbReference>
<keyword evidence="7" id="KW-0695">RNA-directed DNA polymerase</keyword>
<name>A0A151SWK6_CAJCA</name>
<dbReference type="InterPro" id="IPR043128">
    <property type="entry name" value="Rev_trsase/Diguanyl_cyclase"/>
</dbReference>
<dbReference type="EMBL" id="CM003612">
    <property type="protein sequence ID" value="KYP59168.1"/>
    <property type="molecule type" value="Genomic_DNA"/>
</dbReference>
<dbReference type="PANTHER" id="PTHR24559">
    <property type="entry name" value="TRANSPOSON TY3-I GAG-POL POLYPROTEIN"/>
    <property type="match status" value="1"/>
</dbReference>
<dbReference type="Gene3D" id="4.10.60.10">
    <property type="entry name" value="Zinc finger, CCHC-type"/>
    <property type="match status" value="1"/>
</dbReference>
<dbReference type="Pfam" id="PF24496">
    <property type="entry name" value="DUF7588"/>
    <property type="match status" value="1"/>
</dbReference>
<evidence type="ECO:0000256" key="6">
    <source>
        <dbReference type="ARBA" id="ARBA00022801"/>
    </source>
</evidence>
<dbReference type="Gene3D" id="3.30.70.270">
    <property type="match status" value="1"/>
</dbReference>
<dbReference type="GO" id="GO:0008270">
    <property type="term" value="F:zinc ion binding"/>
    <property type="evidence" value="ECO:0007669"/>
    <property type="project" value="UniProtKB-KW"/>
</dbReference>
<keyword evidence="4" id="KW-0540">Nuclease</keyword>
<accession>A0A151SWK6</accession>
<dbReference type="AlphaFoldDB" id="A0A151SWK6"/>
<evidence type="ECO:0000256" key="7">
    <source>
        <dbReference type="ARBA" id="ARBA00022918"/>
    </source>
</evidence>
<dbReference type="FunFam" id="3.10.10.10:FF:000007">
    <property type="entry name" value="Retrovirus-related Pol polyprotein from transposon 17.6-like Protein"/>
    <property type="match status" value="1"/>
</dbReference>
<proteinExistence type="predicted"/>
<dbReference type="GO" id="GO:0004519">
    <property type="term" value="F:endonuclease activity"/>
    <property type="evidence" value="ECO:0007669"/>
    <property type="project" value="UniProtKB-KW"/>
</dbReference>
<dbReference type="GO" id="GO:0006508">
    <property type="term" value="P:proteolysis"/>
    <property type="evidence" value="ECO:0007669"/>
    <property type="project" value="UniProtKB-KW"/>
</dbReference>
<evidence type="ECO:0000256" key="1">
    <source>
        <dbReference type="ARBA" id="ARBA00022670"/>
    </source>
</evidence>
<evidence type="ECO:0000256" key="4">
    <source>
        <dbReference type="ARBA" id="ARBA00022722"/>
    </source>
</evidence>
<dbReference type="Proteomes" id="UP000075243">
    <property type="component" value="Chromosome 10"/>
</dbReference>
<keyword evidence="8" id="KW-0862">Zinc</keyword>
<keyword evidence="3" id="KW-0548">Nucleotidyltransferase</keyword>
<dbReference type="SMART" id="SM00343">
    <property type="entry name" value="ZnF_C2HC"/>
    <property type="match status" value="1"/>
</dbReference>
<dbReference type="Gramene" id="C.cajan_14172.t">
    <property type="protein sequence ID" value="C.cajan_14172.t"/>
    <property type="gene ID" value="C.cajan_14172"/>
</dbReference>
<evidence type="ECO:0000256" key="2">
    <source>
        <dbReference type="ARBA" id="ARBA00022679"/>
    </source>
</evidence>
<dbReference type="Gene3D" id="3.10.10.10">
    <property type="entry name" value="HIV Type 1 Reverse Transcriptase, subunit A, domain 1"/>
    <property type="match status" value="1"/>
</dbReference>
<evidence type="ECO:0000256" key="8">
    <source>
        <dbReference type="PROSITE-ProRule" id="PRU00047"/>
    </source>
</evidence>
<keyword evidence="11" id="KW-1185">Reference proteome</keyword>
<evidence type="ECO:0000259" key="9">
    <source>
        <dbReference type="PROSITE" id="PS50158"/>
    </source>
</evidence>
<dbReference type="Pfam" id="PF00077">
    <property type="entry name" value="RVP"/>
    <property type="match status" value="1"/>
</dbReference>
<dbReference type="InterPro" id="IPR043502">
    <property type="entry name" value="DNA/RNA_pol_sf"/>
</dbReference>
<dbReference type="SUPFAM" id="SSF57756">
    <property type="entry name" value="Retrovirus zinc finger-like domains"/>
    <property type="match status" value="1"/>
</dbReference>
<keyword evidence="8" id="KW-0479">Metal-binding</keyword>
<dbReference type="PROSITE" id="PS50158">
    <property type="entry name" value="ZF_CCHC"/>
    <property type="match status" value="1"/>
</dbReference>
<dbReference type="GO" id="GO:0003964">
    <property type="term" value="F:RNA-directed DNA polymerase activity"/>
    <property type="evidence" value="ECO:0007669"/>
    <property type="project" value="UniProtKB-KW"/>
</dbReference>
<dbReference type="GO" id="GO:0008233">
    <property type="term" value="F:peptidase activity"/>
    <property type="evidence" value="ECO:0007669"/>
    <property type="project" value="UniProtKB-KW"/>
</dbReference>
<keyword evidence="6" id="KW-0378">Hydrolase</keyword>
<feature type="domain" description="CCHC-type" evidence="9">
    <location>
        <begin position="151"/>
        <end position="165"/>
    </location>
</feature>
<keyword evidence="1" id="KW-0645">Protease</keyword>
<organism evidence="10 11">
    <name type="scientific">Cajanus cajan</name>
    <name type="common">Pigeon pea</name>
    <name type="synonym">Cajanus indicus</name>
    <dbReference type="NCBI Taxonomy" id="3821"/>
    <lineage>
        <taxon>Eukaryota</taxon>
        <taxon>Viridiplantae</taxon>
        <taxon>Streptophyta</taxon>
        <taxon>Embryophyta</taxon>
        <taxon>Tracheophyta</taxon>
        <taxon>Spermatophyta</taxon>
        <taxon>Magnoliopsida</taxon>
        <taxon>eudicotyledons</taxon>
        <taxon>Gunneridae</taxon>
        <taxon>Pentapetalae</taxon>
        <taxon>rosids</taxon>
        <taxon>fabids</taxon>
        <taxon>Fabales</taxon>
        <taxon>Fabaceae</taxon>
        <taxon>Papilionoideae</taxon>
        <taxon>50 kb inversion clade</taxon>
        <taxon>NPAAA clade</taxon>
        <taxon>indigoferoid/millettioid clade</taxon>
        <taxon>Phaseoleae</taxon>
        <taxon>Cajanus</taxon>
    </lineage>
</organism>
<evidence type="ECO:0000256" key="3">
    <source>
        <dbReference type="ARBA" id="ARBA00022695"/>
    </source>
</evidence>
<dbReference type="Pfam" id="PF00078">
    <property type="entry name" value="RVT_1"/>
    <property type="match status" value="1"/>
</dbReference>
<dbReference type="Pfam" id="PF00098">
    <property type="entry name" value="zf-CCHC"/>
    <property type="match status" value="1"/>
</dbReference>
<keyword evidence="5" id="KW-0255">Endonuclease</keyword>
<sequence length="526" mass="61585">MIYKGSNSRHSKDGSTINIDLTKLDINSKIARPVYENNSNIKIEDDFDPTRSQILNTLTRQKTFNIDKKWINEDFNVDYNKPLREWYFSTFTTEEVVNFRTLYYSFMEDNEINIYFFDWFEKCSREHNIIKTPNTVSKPNRKTSQKKNITCWKCGRTGHFANKCKIQNKINELEIDESLKKTLIIIMINSESEESDSTSDEESNTEIIYQLEEEDSNSSQEDECCLGPELCTCTDCKTINMLTSEQTHTLIDLISQLEDEGIEKLRTQQLININQTSTSSTPPIDNNYLNLITTHKWHCTIKLLVKNDEFNLIALIDSGADINCLQEGIIPSKYYEKTSEKVLSANNSHMKINYKLSSAKISFWHRKKYEVSLPYIDNFDEKEYCKKEIQEYLDKGLIRNSKSPWSCSAFYVMNATKQERGAPRLVINYKPLNKVLKWIRYPLPNKQDLIKRLNHASIFSKFDMKSGYYQIGVKEEDKYKTAFNVPFGHYEWNVMSFGLKNAPSEYQEIMNDIFYPHMKFALISIS</sequence>
<evidence type="ECO:0000256" key="5">
    <source>
        <dbReference type="ARBA" id="ARBA00022759"/>
    </source>
</evidence>
<gene>
    <name evidence="10" type="ORF">KK1_014599</name>
</gene>
<dbReference type="CDD" id="cd01647">
    <property type="entry name" value="RT_LTR"/>
    <property type="match status" value="1"/>
</dbReference>